<proteinExistence type="predicted"/>
<comment type="catalytic activity">
    <reaction evidence="3">
        <text>2 GTP = 3',3'-c-di-GMP + 2 diphosphate</text>
        <dbReference type="Rhea" id="RHEA:24898"/>
        <dbReference type="ChEBI" id="CHEBI:33019"/>
        <dbReference type="ChEBI" id="CHEBI:37565"/>
        <dbReference type="ChEBI" id="CHEBI:58805"/>
        <dbReference type="EC" id="2.7.7.65"/>
    </reaction>
</comment>
<dbReference type="EC" id="2.7.7.65" evidence="2"/>
<evidence type="ECO:0000313" key="4">
    <source>
        <dbReference type="EMBL" id="NAR74889.1"/>
    </source>
</evidence>
<reference evidence="4 5" key="1">
    <citation type="submission" date="2019-12" db="EMBL/GenBank/DDBJ databases">
        <title>Acinetobacter haemolyticus comparative genomics.</title>
        <authorList>
            <person name="Castro-Jaimes S."/>
            <person name="Bello-Lopez E."/>
            <person name="Velazquez-Acosta C."/>
            <person name="Volkow-Fernandez P."/>
            <person name="Lozano-Zarain P."/>
            <person name="Castillo Ramirez S."/>
            <person name="Cevallos M.A."/>
        </authorList>
    </citation>
    <scope>NUCLEOTIDE SEQUENCE [LARGE SCALE GENOMIC DNA]</scope>
    <source>
        <strain evidence="4 5">AN10</strain>
    </source>
</reference>
<dbReference type="Proteomes" id="UP000451048">
    <property type="component" value="Unassembled WGS sequence"/>
</dbReference>
<gene>
    <name evidence="4" type="ORF">GPS52_15770</name>
</gene>
<dbReference type="GO" id="GO:0052621">
    <property type="term" value="F:diguanylate cyclase activity"/>
    <property type="evidence" value="ECO:0007669"/>
    <property type="project" value="UniProtKB-EC"/>
</dbReference>
<sequence length="573" mass="64556">MGRDLKNSKLRSEQISLRLFSCMAVIILSILYISIPLIIRSCQEYTETKQVLTDTTSLRVLVKTVNKISRERAPANKVMSSTPDELAANQAELHAFRDIVDAEIDQTVTILEQGGFPSIAQSLQTDLKAELAQARITVDAYALIPPHQRTSLQFDQAILSMFTAWDKARELLNKWMILSESKDSKISNYFTSILILTDMRDQAGRVASNIMAPVTFDEKISDENLARSLQTQHQTRYLWALVDTIHLEQSKTPEYSRLHQRVKTEFLDQGLPIVTRLLLQSKNNEDYFISGTELTEQIVDKFTTVIDLQNYILDYSIEFATTQNQNARQQFLFTLGISSLSLMIALFTMIYAKQKVFSPLIKARNMILGLSDVSDEPVNPRKSQNEFYSLFEAIDKLKIMLGQRDTMELQLKQIANSDPMTGVSNRLALDEYLDLLQSKPELLGHLGVIVIDIDNFKFVNDQYGHIVGDQVIIMIAEQLKHNVRASDLIVRYGGDEFLVVIENIQLDAAKQIAESIRLEISNASIEVSSLGEIIQVSVSIGVAVGAESWLELLENADQSMLRAKAKGKNVVEG</sequence>
<dbReference type="InterPro" id="IPR000160">
    <property type="entry name" value="GGDEF_dom"/>
</dbReference>
<evidence type="ECO:0000256" key="2">
    <source>
        <dbReference type="ARBA" id="ARBA00012528"/>
    </source>
</evidence>
<dbReference type="KEGG" id="ahl:AHTJS_00880"/>
<dbReference type="Gene3D" id="3.30.70.270">
    <property type="match status" value="1"/>
</dbReference>
<dbReference type="OrthoDB" id="9812260at2"/>
<organism evidence="4 5">
    <name type="scientific">Acinetobacter haemolyticus</name>
    <dbReference type="NCBI Taxonomy" id="29430"/>
    <lineage>
        <taxon>Bacteria</taxon>
        <taxon>Pseudomonadati</taxon>
        <taxon>Pseudomonadota</taxon>
        <taxon>Gammaproteobacteria</taxon>
        <taxon>Moraxellales</taxon>
        <taxon>Moraxellaceae</taxon>
        <taxon>Acinetobacter</taxon>
    </lineage>
</organism>
<dbReference type="PROSITE" id="PS50887">
    <property type="entry name" value="GGDEF"/>
    <property type="match status" value="1"/>
</dbReference>
<dbReference type="InterPro" id="IPR043128">
    <property type="entry name" value="Rev_trsase/Diguanyl_cyclase"/>
</dbReference>
<dbReference type="AlphaFoldDB" id="A0A1L6KJ36"/>
<name>A0A1L6KJ36_ACIHA</name>
<comment type="caution">
    <text evidence="4">The sequence shown here is derived from an EMBL/GenBank/DDBJ whole genome shotgun (WGS) entry which is preliminary data.</text>
</comment>
<protein>
    <recommendedName>
        <fullName evidence="2">diguanylate cyclase</fullName>
        <ecNumber evidence="2">2.7.7.65</ecNumber>
    </recommendedName>
</protein>
<evidence type="ECO:0000256" key="3">
    <source>
        <dbReference type="ARBA" id="ARBA00034247"/>
    </source>
</evidence>
<comment type="cofactor">
    <cofactor evidence="1">
        <name>Mg(2+)</name>
        <dbReference type="ChEBI" id="CHEBI:18420"/>
    </cofactor>
</comment>
<accession>A0A1L6KJ36</accession>
<dbReference type="PANTHER" id="PTHR45138">
    <property type="entry name" value="REGULATORY COMPONENTS OF SENSORY TRANSDUCTION SYSTEM"/>
    <property type="match status" value="1"/>
</dbReference>
<dbReference type="RefSeq" id="WP_075314443.1">
    <property type="nucleotide sequence ID" value="NZ_CP018871.1"/>
</dbReference>
<dbReference type="SUPFAM" id="SSF55073">
    <property type="entry name" value="Nucleotide cyclase"/>
    <property type="match status" value="1"/>
</dbReference>
<dbReference type="Pfam" id="PF00990">
    <property type="entry name" value="GGDEF"/>
    <property type="match status" value="1"/>
</dbReference>
<dbReference type="CDD" id="cd01949">
    <property type="entry name" value="GGDEF"/>
    <property type="match status" value="1"/>
</dbReference>
<dbReference type="InterPro" id="IPR029787">
    <property type="entry name" value="Nucleotide_cyclase"/>
</dbReference>
<dbReference type="InterPro" id="IPR050469">
    <property type="entry name" value="Diguanylate_Cyclase"/>
</dbReference>
<dbReference type="NCBIfam" id="TIGR00254">
    <property type="entry name" value="GGDEF"/>
    <property type="match status" value="1"/>
</dbReference>
<dbReference type="FunFam" id="3.30.70.270:FF:000001">
    <property type="entry name" value="Diguanylate cyclase domain protein"/>
    <property type="match status" value="1"/>
</dbReference>
<dbReference type="EMBL" id="WTTO01000086">
    <property type="protein sequence ID" value="NAR74889.1"/>
    <property type="molecule type" value="Genomic_DNA"/>
</dbReference>
<dbReference type="SMART" id="SM00267">
    <property type="entry name" value="GGDEF"/>
    <property type="match status" value="1"/>
</dbReference>
<evidence type="ECO:0000313" key="5">
    <source>
        <dbReference type="Proteomes" id="UP000451048"/>
    </source>
</evidence>
<dbReference type="PANTHER" id="PTHR45138:SF9">
    <property type="entry name" value="DIGUANYLATE CYCLASE DGCM-RELATED"/>
    <property type="match status" value="1"/>
</dbReference>
<evidence type="ECO:0000256" key="1">
    <source>
        <dbReference type="ARBA" id="ARBA00001946"/>
    </source>
</evidence>